<feature type="signal peptide" evidence="2">
    <location>
        <begin position="1"/>
        <end position="22"/>
    </location>
</feature>
<dbReference type="RefSeq" id="WP_091306106.1">
    <property type="nucleotide sequence ID" value="NZ_FMIB01000002.1"/>
</dbReference>
<dbReference type="InterPro" id="IPR018911">
    <property type="entry name" value="Gmad2_Ig-like_dom"/>
</dbReference>
<feature type="chain" id="PRO_5038762684" evidence="2">
    <location>
        <begin position="23"/>
        <end position="298"/>
    </location>
</feature>
<proteinExistence type="predicted"/>
<evidence type="ECO:0000313" key="4">
    <source>
        <dbReference type="EMBL" id="SCL47332.1"/>
    </source>
</evidence>
<dbReference type="PROSITE" id="PS51257">
    <property type="entry name" value="PROKAR_LIPOPROTEIN"/>
    <property type="match status" value="1"/>
</dbReference>
<name>A0A1C6TZT1_9ACTN</name>
<dbReference type="Pfam" id="PF10646">
    <property type="entry name" value="Germane"/>
    <property type="match status" value="1"/>
</dbReference>
<dbReference type="AlphaFoldDB" id="A0A1C6TZT1"/>
<evidence type="ECO:0000313" key="5">
    <source>
        <dbReference type="Proteomes" id="UP000198605"/>
    </source>
</evidence>
<dbReference type="Pfam" id="PF10648">
    <property type="entry name" value="Gmad2"/>
    <property type="match status" value="1"/>
</dbReference>
<dbReference type="GeneID" id="43277039"/>
<sequence>MRRLIPPLAALLLLLAAGCAPPRTGTLGPAPAGPSPTTVTAPTGSPTAPTPSASRTPTAPATTGTPTTAAPTGPDGTLTVQLWFARTGKLVPTRRTLPATVATSRLALTELAAGPSAAETAAGLTTLVPAGTQVTRIAGGVATLLPPAGFDAGGAATARLRRAQVVWTLTQFPTVRRVAFAPADTATGRDDYADLLPSIVVTAPAIGDRVGSPVAVTGTADVYEATVSVRVLDAAGQEIGTAFTTASCGSGCRGGYRVEVRYRRPAAGPGTIEVYEVSARDGSRINVVRIPVDMAASR</sequence>
<feature type="domain" description="GerMN" evidence="3">
    <location>
        <begin position="104"/>
        <end position="187"/>
    </location>
</feature>
<protein>
    <submittedName>
        <fullName evidence="4">Sporulation and spore germination</fullName>
    </submittedName>
</protein>
<evidence type="ECO:0000259" key="3">
    <source>
        <dbReference type="SMART" id="SM00909"/>
    </source>
</evidence>
<evidence type="ECO:0000256" key="2">
    <source>
        <dbReference type="SAM" id="SignalP"/>
    </source>
</evidence>
<dbReference type="SMART" id="SM00909">
    <property type="entry name" value="Germane"/>
    <property type="match status" value="1"/>
</dbReference>
<organism evidence="4 5">
    <name type="scientific">Micromonospora chersina</name>
    <dbReference type="NCBI Taxonomy" id="47854"/>
    <lineage>
        <taxon>Bacteria</taxon>
        <taxon>Bacillati</taxon>
        <taxon>Actinomycetota</taxon>
        <taxon>Actinomycetes</taxon>
        <taxon>Micromonosporales</taxon>
        <taxon>Micromonosporaceae</taxon>
        <taxon>Micromonospora</taxon>
    </lineage>
</organism>
<dbReference type="OrthoDB" id="4720181at2"/>
<keyword evidence="5" id="KW-1185">Reference proteome</keyword>
<accession>A0A1C6TZT1</accession>
<dbReference type="STRING" id="47854.GA0070603_0360"/>
<feature type="region of interest" description="Disordered" evidence="1">
    <location>
        <begin position="25"/>
        <end position="75"/>
    </location>
</feature>
<gene>
    <name evidence="4" type="ORF">GA0070603_0360</name>
</gene>
<dbReference type="InterPro" id="IPR019606">
    <property type="entry name" value="GerMN"/>
</dbReference>
<dbReference type="EMBL" id="FMIB01000002">
    <property type="protein sequence ID" value="SCL47332.1"/>
    <property type="molecule type" value="Genomic_DNA"/>
</dbReference>
<dbReference type="Proteomes" id="UP000198605">
    <property type="component" value="Unassembled WGS sequence"/>
</dbReference>
<evidence type="ECO:0000256" key="1">
    <source>
        <dbReference type="SAM" id="MobiDB-lite"/>
    </source>
</evidence>
<reference evidence="5" key="1">
    <citation type="submission" date="2016-06" db="EMBL/GenBank/DDBJ databases">
        <authorList>
            <person name="Varghese N."/>
            <person name="Submissions Spin"/>
        </authorList>
    </citation>
    <scope>NUCLEOTIDE SEQUENCE [LARGE SCALE GENOMIC DNA]</scope>
    <source>
        <strain evidence="5">DSM 44151</strain>
    </source>
</reference>
<keyword evidence="2" id="KW-0732">Signal</keyword>